<protein>
    <submittedName>
        <fullName evidence="2">Uncharacterized protein</fullName>
    </submittedName>
</protein>
<feature type="region of interest" description="Disordered" evidence="1">
    <location>
        <begin position="46"/>
        <end position="73"/>
    </location>
</feature>
<gene>
    <name evidence="2" type="ORF">NDU88_007278</name>
</gene>
<accession>A0AAV7SRV1</accession>
<sequence>MCGPVTTRDGSELLRLVEGQKAAGVGHWNRAALELCHTRQGVVRFPLRGNNSSGSTSKAAGKKKEELGAATRRSAKGAAAAGVEVGRVGGMIEEKEDVNEYLLLFLAAILLSE</sequence>
<dbReference type="Proteomes" id="UP001066276">
    <property type="component" value="Chromosome 4_2"/>
</dbReference>
<evidence type="ECO:0000256" key="1">
    <source>
        <dbReference type="SAM" id="MobiDB-lite"/>
    </source>
</evidence>
<dbReference type="AlphaFoldDB" id="A0AAV7SRV1"/>
<reference evidence="2" key="1">
    <citation type="journal article" date="2022" name="bioRxiv">
        <title>Sequencing and chromosome-scale assembly of the giantPleurodeles waltlgenome.</title>
        <authorList>
            <person name="Brown T."/>
            <person name="Elewa A."/>
            <person name="Iarovenko S."/>
            <person name="Subramanian E."/>
            <person name="Araus A.J."/>
            <person name="Petzold A."/>
            <person name="Susuki M."/>
            <person name="Suzuki K.-i.T."/>
            <person name="Hayashi T."/>
            <person name="Toyoda A."/>
            <person name="Oliveira C."/>
            <person name="Osipova E."/>
            <person name="Leigh N.D."/>
            <person name="Simon A."/>
            <person name="Yun M.H."/>
        </authorList>
    </citation>
    <scope>NUCLEOTIDE SEQUENCE</scope>
    <source>
        <strain evidence="2">20211129_DDA</strain>
        <tissue evidence="2">Liver</tissue>
    </source>
</reference>
<name>A0AAV7SRV1_PLEWA</name>
<dbReference type="EMBL" id="JANPWB010000008">
    <property type="protein sequence ID" value="KAJ1166882.1"/>
    <property type="molecule type" value="Genomic_DNA"/>
</dbReference>
<comment type="caution">
    <text evidence="2">The sequence shown here is derived from an EMBL/GenBank/DDBJ whole genome shotgun (WGS) entry which is preliminary data.</text>
</comment>
<proteinExistence type="predicted"/>
<organism evidence="2 3">
    <name type="scientific">Pleurodeles waltl</name>
    <name type="common">Iberian ribbed newt</name>
    <dbReference type="NCBI Taxonomy" id="8319"/>
    <lineage>
        <taxon>Eukaryota</taxon>
        <taxon>Metazoa</taxon>
        <taxon>Chordata</taxon>
        <taxon>Craniata</taxon>
        <taxon>Vertebrata</taxon>
        <taxon>Euteleostomi</taxon>
        <taxon>Amphibia</taxon>
        <taxon>Batrachia</taxon>
        <taxon>Caudata</taxon>
        <taxon>Salamandroidea</taxon>
        <taxon>Salamandridae</taxon>
        <taxon>Pleurodelinae</taxon>
        <taxon>Pleurodeles</taxon>
    </lineage>
</organism>
<evidence type="ECO:0000313" key="3">
    <source>
        <dbReference type="Proteomes" id="UP001066276"/>
    </source>
</evidence>
<evidence type="ECO:0000313" key="2">
    <source>
        <dbReference type="EMBL" id="KAJ1166882.1"/>
    </source>
</evidence>
<keyword evidence="3" id="KW-1185">Reference proteome</keyword>